<dbReference type="Gene3D" id="3.30.530.20">
    <property type="match status" value="1"/>
</dbReference>
<comment type="caution">
    <text evidence="1">The sequence shown here is derived from an EMBL/GenBank/DDBJ whole genome shotgun (WGS) entry which is preliminary data.</text>
</comment>
<evidence type="ECO:0008006" key="3">
    <source>
        <dbReference type="Google" id="ProtNLM"/>
    </source>
</evidence>
<organism evidence="1 2">
    <name type="scientific">Didymella heteroderae</name>
    <dbReference type="NCBI Taxonomy" id="1769908"/>
    <lineage>
        <taxon>Eukaryota</taxon>
        <taxon>Fungi</taxon>
        <taxon>Dikarya</taxon>
        <taxon>Ascomycota</taxon>
        <taxon>Pezizomycotina</taxon>
        <taxon>Dothideomycetes</taxon>
        <taxon>Pleosporomycetidae</taxon>
        <taxon>Pleosporales</taxon>
        <taxon>Pleosporineae</taxon>
        <taxon>Didymellaceae</taxon>
        <taxon>Didymella</taxon>
    </lineage>
</organism>
<evidence type="ECO:0000313" key="2">
    <source>
        <dbReference type="Proteomes" id="UP000758155"/>
    </source>
</evidence>
<name>A0A9P5C4P1_9PLEO</name>
<proteinExistence type="predicted"/>
<evidence type="ECO:0000313" key="1">
    <source>
        <dbReference type="EMBL" id="KAF3044060.1"/>
    </source>
</evidence>
<dbReference type="AlphaFoldDB" id="A0A9P5C4P1"/>
<dbReference type="OrthoDB" id="2586183at2759"/>
<dbReference type="Proteomes" id="UP000758155">
    <property type="component" value="Unassembled WGS sequence"/>
</dbReference>
<sequence>MTSLPTIVFPNDYGPGTTDNFVSNEIIAKGVSAQQIWAQLADISQWTSYYKNCANITVPDQGPQLDKGRVFKFSTFGFPPLTCTVRESVEPQGKKEGRLAWESKTLEGLAIYHAWLMQDLEGGRVRVLTQESQIGPVFKEWSEQKPNKMLLGHQDWLDGLVSKVRGEKIGETNLERVGFPVRQLDEKEVKKADVKLGV</sequence>
<keyword evidence="2" id="KW-1185">Reference proteome</keyword>
<protein>
    <recommendedName>
        <fullName evidence="3">Polyketide cyclase</fullName>
    </recommendedName>
</protein>
<dbReference type="EMBL" id="SWKV01000010">
    <property type="protein sequence ID" value="KAF3044060.1"/>
    <property type="molecule type" value="Genomic_DNA"/>
</dbReference>
<dbReference type="SUPFAM" id="SSF55961">
    <property type="entry name" value="Bet v1-like"/>
    <property type="match status" value="1"/>
</dbReference>
<accession>A0A9P5C4P1</accession>
<gene>
    <name evidence="1" type="ORF">E8E12_008541</name>
</gene>
<dbReference type="InterPro" id="IPR023393">
    <property type="entry name" value="START-like_dom_sf"/>
</dbReference>
<reference evidence="1" key="1">
    <citation type="submission" date="2019-04" db="EMBL/GenBank/DDBJ databases">
        <title>Sequencing of skin fungus with MAO and IRED activity.</title>
        <authorList>
            <person name="Marsaioli A.J."/>
            <person name="Bonatto J.M.C."/>
            <person name="Reis Junior O."/>
        </authorList>
    </citation>
    <scope>NUCLEOTIDE SEQUENCE</scope>
    <source>
        <strain evidence="1">28M1</strain>
    </source>
</reference>